<protein>
    <submittedName>
        <fullName evidence="2">Uncharacterized protein</fullName>
    </submittedName>
</protein>
<dbReference type="Proteomes" id="UP000054538">
    <property type="component" value="Unassembled WGS sequence"/>
</dbReference>
<proteinExistence type="predicted"/>
<evidence type="ECO:0000256" key="1">
    <source>
        <dbReference type="SAM" id="SignalP"/>
    </source>
</evidence>
<name>A0A0D0D8Q3_9AGAM</name>
<dbReference type="OrthoDB" id="10586245at2759"/>
<reference evidence="3" key="2">
    <citation type="submission" date="2015-01" db="EMBL/GenBank/DDBJ databases">
        <title>Evolutionary Origins and Diversification of the Mycorrhizal Mutualists.</title>
        <authorList>
            <consortium name="DOE Joint Genome Institute"/>
            <consortium name="Mycorrhizal Genomics Consortium"/>
            <person name="Kohler A."/>
            <person name="Kuo A."/>
            <person name="Nagy L.G."/>
            <person name="Floudas D."/>
            <person name="Copeland A."/>
            <person name="Barry K.W."/>
            <person name="Cichocki N."/>
            <person name="Veneault-Fourrey C."/>
            <person name="LaButti K."/>
            <person name="Lindquist E.A."/>
            <person name="Lipzen A."/>
            <person name="Lundell T."/>
            <person name="Morin E."/>
            <person name="Murat C."/>
            <person name="Riley R."/>
            <person name="Ohm R."/>
            <person name="Sun H."/>
            <person name="Tunlid A."/>
            <person name="Henrissat B."/>
            <person name="Grigoriev I.V."/>
            <person name="Hibbett D.S."/>
            <person name="Martin F."/>
        </authorList>
    </citation>
    <scope>NUCLEOTIDE SEQUENCE [LARGE SCALE GENOMIC DNA]</scope>
    <source>
        <strain evidence="3">Ve08.2h10</strain>
    </source>
</reference>
<feature type="signal peptide" evidence="1">
    <location>
        <begin position="1"/>
        <end position="22"/>
    </location>
</feature>
<dbReference type="InParanoid" id="A0A0D0D8Q3"/>
<evidence type="ECO:0000313" key="3">
    <source>
        <dbReference type="Proteomes" id="UP000054538"/>
    </source>
</evidence>
<sequence length="75" mass="8043">MSSTRGQLNMFAVGFLVTRTGAEVFYCDREGGFREGYNPHVAAAGSSQPANVPPQPETTPENYAAYAVLLALHIP</sequence>
<organism evidence="2 3">
    <name type="scientific">Paxillus rubicundulus Ve08.2h10</name>
    <dbReference type="NCBI Taxonomy" id="930991"/>
    <lineage>
        <taxon>Eukaryota</taxon>
        <taxon>Fungi</taxon>
        <taxon>Dikarya</taxon>
        <taxon>Basidiomycota</taxon>
        <taxon>Agaricomycotina</taxon>
        <taxon>Agaricomycetes</taxon>
        <taxon>Agaricomycetidae</taxon>
        <taxon>Boletales</taxon>
        <taxon>Paxilineae</taxon>
        <taxon>Paxillaceae</taxon>
        <taxon>Paxillus</taxon>
    </lineage>
</organism>
<gene>
    <name evidence="2" type="ORF">PAXRUDRAFT_20825</name>
</gene>
<keyword evidence="1" id="KW-0732">Signal</keyword>
<accession>A0A0D0D8Q3</accession>
<dbReference type="HOGENOM" id="CLU_2671791_0_0_1"/>
<dbReference type="EMBL" id="KN829725">
    <property type="protein sequence ID" value="KIK73455.1"/>
    <property type="molecule type" value="Genomic_DNA"/>
</dbReference>
<keyword evidence="3" id="KW-1185">Reference proteome</keyword>
<evidence type="ECO:0000313" key="2">
    <source>
        <dbReference type="EMBL" id="KIK73455.1"/>
    </source>
</evidence>
<dbReference type="AlphaFoldDB" id="A0A0D0D8Q3"/>
<feature type="chain" id="PRO_5002225677" evidence="1">
    <location>
        <begin position="23"/>
        <end position="75"/>
    </location>
</feature>
<reference evidence="2 3" key="1">
    <citation type="submission" date="2014-04" db="EMBL/GenBank/DDBJ databases">
        <authorList>
            <consortium name="DOE Joint Genome Institute"/>
            <person name="Kuo A."/>
            <person name="Kohler A."/>
            <person name="Jargeat P."/>
            <person name="Nagy L.G."/>
            <person name="Floudas D."/>
            <person name="Copeland A."/>
            <person name="Barry K.W."/>
            <person name="Cichocki N."/>
            <person name="Veneault-Fourrey C."/>
            <person name="LaButti K."/>
            <person name="Lindquist E.A."/>
            <person name="Lipzen A."/>
            <person name="Lundell T."/>
            <person name="Morin E."/>
            <person name="Murat C."/>
            <person name="Sun H."/>
            <person name="Tunlid A."/>
            <person name="Henrissat B."/>
            <person name="Grigoriev I.V."/>
            <person name="Hibbett D.S."/>
            <person name="Martin F."/>
            <person name="Nordberg H.P."/>
            <person name="Cantor M.N."/>
            <person name="Hua S.X."/>
        </authorList>
    </citation>
    <scope>NUCLEOTIDE SEQUENCE [LARGE SCALE GENOMIC DNA]</scope>
    <source>
        <strain evidence="2 3">Ve08.2h10</strain>
    </source>
</reference>